<gene>
    <name evidence="1" type="ORF">M9Y10_022644</name>
</gene>
<accession>A0ABR2KTT0</accession>
<sequence length="237" mass="27857">MEFHLKEFRYIKNQELLEAIKVEQNKKMNEEHLSKDDFFLGIFTLFEVDPEKKGNAFAFNPIFKKNKLGRSEIGLIAHLVVPIYIPNTQNIKEIINNFISNKSFQFKLFTPIILYTLYDEIIEIDRYIPIYALIYSIKKFIDVNEDDIIYNITPPEGFTYGVFVIHESNKNGHTYKTLFDITDMKNAKIIKTNLPKEEINSNKNNNDNDNLISMIPKSKKHPIHKKFKKGIAYTKLE</sequence>
<protein>
    <submittedName>
        <fullName evidence="1">Uncharacterized protein</fullName>
    </submittedName>
</protein>
<evidence type="ECO:0000313" key="2">
    <source>
        <dbReference type="Proteomes" id="UP001470230"/>
    </source>
</evidence>
<reference evidence="1 2" key="1">
    <citation type="submission" date="2024-04" db="EMBL/GenBank/DDBJ databases">
        <title>Tritrichomonas musculus Genome.</title>
        <authorList>
            <person name="Alves-Ferreira E."/>
            <person name="Grigg M."/>
            <person name="Lorenzi H."/>
            <person name="Galac M."/>
        </authorList>
    </citation>
    <scope>NUCLEOTIDE SEQUENCE [LARGE SCALE GENOMIC DNA]</scope>
    <source>
        <strain evidence="1 2">EAF2021</strain>
    </source>
</reference>
<proteinExistence type="predicted"/>
<dbReference type="Proteomes" id="UP001470230">
    <property type="component" value="Unassembled WGS sequence"/>
</dbReference>
<comment type="caution">
    <text evidence="1">The sequence shown here is derived from an EMBL/GenBank/DDBJ whole genome shotgun (WGS) entry which is preliminary data.</text>
</comment>
<dbReference type="EMBL" id="JAPFFF010000003">
    <property type="protein sequence ID" value="KAK8894211.1"/>
    <property type="molecule type" value="Genomic_DNA"/>
</dbReference>
<keyword evidence="2" id="KW-1185">Reference proteome</keyword>
<evidence type="ECO:0000313" key="1">
    <source>
        <dbReference type="EMBL" id="KAK8894211.1"/>
    </source>
</evidence>
<name>A0ABR2KTT0_9EUKA</name>
<organism evidence="1 2">
    <name type="scientific">Tritrichomonas musculus</name>
    <dbReference type="NCBI Taxonomy" id="1915356"/>
    <lineage>
        <taxon>Eukaryota</taxon>
        <taxon>Metamonada</taxon>
        <taxon>Parabasalia</taxon>
        <taxon>Tritrichomonadida</taxon>
        <taxon>Tritrichomonadidae</taxon>
        <taxon>Tritrichomonas</taxon>
    </lineage>
</organism>